<gene>
    <name evidence="2" type="ORF">GCM10022232_50990</name>
</gene>
<name>A0ABP7S1B0_9ACTN</name>
<evidence type="ECO:0000313" key="3">
    <source>
        <dbReference type="Proteomes" id="UP001500456"/>
    </source>
</evidence>
<feature type="region of interest" description="Disordered" evidence="1">
    <location>
        <begin position="1"/>
        <end position="44"/>
    </location>
</feature>
<comment type="caution">
    <text evidence="2">The sequence shown here is derived from an EMBL/GenBank/DDBJ whole genome shotgun (WGS) entry which is preliminary data.</text>
</comment>
<dbReference type="Proteomes" id="UP001500456">
    <property type="component" value="Unassembled WGS sequence"/>
</dbReference>
<dbReference type="RefSeq" id="WP_345566399.1">
    <property type="nucleotide sequence ID" value="NZ_BAAAZX010000015.1"/>
</dbReference>
<dbReference type="EMBL" id="BAAAZX010000015">
    <property type="protein sequence ID" value="GAA4005278.1"/>
    <property type="molecule type" value="Genomic_DNA"/>
</dbReference>
<evidence type="ECO:0000313" key="2">
    <source>
        <dbReference type="EMBL" id="GAA4005278.1"/>
    </source>
</evidence>
<feature type="compositionally biased region" description="Low complexity" evidence="1">
    <location>
        <begin position="29"/>
        <end position="44"/>
    </location>
</feature>
<accession>A0ABP7S1B0</accession>
<protein>
    <submittedName>
        <fullName evidence="2">Uncharacterized protein</fullName>
    </submittedName>
</protein>
<sequence>MSAPVRPPRTRRIRQFLAPLLPGRRAGRPQAPADPGPYDGPGTPDVWLAGLRLGG</sequence>
<evidence type="ECO:0000256" key="1">
    <source>
        <dbReference type="SAM" id="MobiDB-lite"/>
    </source>
</evidence>
<organism evidence="2 3">
    <name type="scientific">Streptomyces plumbiresistens</name>
    <dbReference type="NCBI Taxonomy" id="511811"/>
    <lineage>
        <taxon>Bacteria</taxon>
        <taxon>Bacillati</taxon>
        <taxon>Actinomycetota</taxon>
        <taxon>Actinomycetes</taxon>
        <taxon>Kitasatosporales</taxon>
        <taxon>Streptomycetaceae</taxon>
        <taxon>Streptomyces</taxon>
    </lineage>
</organism>
<reference evidence="3" key="1">
    <citation type="journal article" date="2019" name="Int. J. Syst. Evol. Microbiol.">
        <title>The Global Catalogue of Microorganisms (GCM) 10K type strain sequencing project: providing services to taxonomists for standard genome sequencing and annotation.</title>
        <authorList>
            <consortium name="The Broad Institute Genomics Platform"/>
            <consortium name="The Broad Institute Genome Sequencing Center for Infectious Disease"/>
            <person name="Wu L."/>
            <person name="Ma J."/>
        </authorList>
    </citation>
    <scope>NUCLEOTIDE SEQUENCE [LARGE SCALE GENOMIC DNA]</scope>
    <source>
        <strain evidence="3">JCM 16924</strain>
    </source>
</reference>
<keyword evidence="3" id="KW-1185">Reference proteome</keyword>
<proteinExistence type="predicted"/>